<sequence>MASLPSQHPSLSLHLSDITLTPLITSAASQSHLESLTSLTSSALASQTAALRLGLGRPTRLMVEYPDRGSVVLHSYLDPHDAALPDAAAAAAGSGSAVHTGTGAVATAPGAAPSSTRSDTPNPKDDPRSEDAAPMLIGIVVAGSAEEAKEARRAAARLEHVGREFQREWVAESQGHDDTPE</sequence>
<comment type="caution">
    <text evidence="2">The sequence shown here is derived from an EMBL/GenBank/DDBJ whole genome shotgun (WGS) entry which is preliminary data.</text>
</comment>
<dbReference type="AlphaFoldDB" id="A0A9P9EYL3"/>
<evidence type="ECO:0000256" key="1">
    <source>
        <dbReference type="SAM" id="MobiDB-lite"/>
    </source>
</evidence>
<reference evidence="2" key="1">
    <citation type="journal article" date="2021" name="Nat. Commun.">
        <title>Genetic determinants of endophytism in the Arabidopsis root mycobiome.</title>
        <authorList>
            <person name="Mesny F."/>
            <person name="Miyauchi S."/>
            <person name="Thiergart T."/>
            <person name="Pickel B."/>
            <person name="Atanasova L."/>
            <person name="Karlsson M."/>
            <person name="Huettel B."/>
            <person name="Barry K.W."/>
            <person name="Haridas S."/>
            <person name="Chen C."/>
            <person name="Bauer D."/>
            <person name="Andreopoulos W."/>
            <person name="Pangilinan J."/>
            <person name="LaButti K."/>
            <person name="Riley R."/>
            <person name="Lipzen A."/>
            <person name="Clum A."/>
            <person name="Drula E."/>
            <person name="Henrissat B."/>
            <person name="Kohler A."/>
            <person name="Grigoriev I.V."/>
            <person name="Martin F.M."/>
            <person name="Hacquard S."/>
        </authorList>
    </citation>
    <scope>NUCLEOTIDE SEQUENCE</scope>
    <source>
        <strain evidence="2">MPI-CAGE-AT-0147</strain>
    </source>
</reference>
<dbReference type="EMBL" id="JAGMUV010000007">
    <property type="protein sequence ID" value="KAH7148887.1"/>
    <property type="molecule type" value="Genomic_DNA"/>
</dbReference>
<dbReference type="Pfam" id="PF17233">
    <property type="entry name" value="DUF5308"/>
    <property type="match status" value="1"/>
</dbReference>
<evidence type="ECO:0000313" key="2">
    <source>
        <dbReference type="EMBL" id="KAH7148887.1"/>
    </source>
</evidence>
<name>A0A9P9EYL3_9HYPO</name>
<dbReference type="Proteomes" id="UP000738349">
    <property type="component" value="Unassembled WGS sequence"/>
</dbReference>
<feature type="region of interest" description="Disordered" evidence="1">
    <location>
        <begin position="97"/>
        <end position="133"/>
    </location>
</feature>
<accession>A0A9P9EYL3</accession>
<feature type="region of interest" description="Disordered" evidence="1">
    <location>
        <begin position="159"/>
        <end position="181"/>
    </location>
</feature>
<feature type="compositionally biased region" description="Low complexity" evidence="1">
    <location>
        <begin position="97"/>
        <end position="118"/>
    </location>
</feature>
<protein>
    <submittedName>
        <fullName evidence="2">Uncharacterized protein</fullName>
    </submittedName>
</protein>
<organism evidence="2 3">
    <name type="scientific">Dactylonectria macrodidyma</name>
    <dbReference type="NCBI Taxonomy" id="307937"/>
    <lineage>
        <taxon>Eukaryota</taxon>
        <taxon>Fungi</taxon>
        <taxon>Dikarya</taxon>
        <taxon>Ascomycota</taxon>
        <taxon>Pezizomycotina</taxon>
        <taxon>Sordariomycetes</taxon>
        <taxon>Hypocreomycetidae</taxon>
        <taxon>Hypocreales</taxon>
        <taxon>Nectriaceae</taxon>
        <taxon>Dactylonectria</taxon>
    </lineage>
</organism>
<evidence type="ECO:0000313" key="3">
    <source>
        <dbReference type="Proteomes" id="UP000738349"/>
    </source>
</evidence>
<gene>
    <name evidence="2" type="ORF">EDB81DRAFT_479188</name>
</gene>
<proteinExistence type="predicted"/>
<dbReference type="InterPro" id="IPR035186">
    <property type="entry name" value="DUF5308"/>
</dbReference>
<keyword evidence="3" id="KW-1185">Reference proteome</keyword>
<feature type="compositionally biased region" description="Basic and acidic residues" evidence="1">
    <location>
        <begin position="122"/>
        <end position="131"/>
    </location>
</feature>